<name>A0A1M7NZA2_9BURK</name>
<evidence type="ECO:0000256" key="1">
    <source>
        <dbReference type="SAM" id="MobiDB-lite"/>
    </source>
</evidence>
<organism evidence="2 3">
    <name type="scientific">Duganella sacchari</name>
    <dbReference type="NCBI Taxonomy" id="551987"/>
    <lineage>
        <taxon>Bacteria</taxon>
        <taxon>Pseudomonadati</taxon>
        <taxon>Pseudomonadota</taxon>
        <taxon>Betaproteobacteria</taxon>
        <taxon>Burkholderiales</taxon>
        <taxon>Oxalobacteraceae</taxon>
        <taxon>Telluria group</taxon>
        <taxon>Duganella</taxon>
    </lineage>
</organism>
<dbReference type="AlphaFoldDB" id="A0A1M7NZA2"/>
<proteinExistence type="predicted"/>
<sequence>MSASNKPDPRGFKPGANMPHGDYDPKTQGMSESGNHATGDAGNDTPPGNLQQQQRDSGPARSEHALRQDNQNRGDQRNQQSASAAATAATHRDKNAGARGDSSTDNNQEKR</sequence>
<feature type="region of interest" description="Disordered" evidence="1">
    <location>
        <begin position="1"/>
        <end position="111"/>
    </location>
</feature>
<evidence type="ECO:0000313" key="3">
    <source>
        <dbReference type="Proteomes" id="UP000184339"/>
    </source>
</evidence>
<feature type="compositionally biased region" description="Polar residues" evidence="1">
    <location>
        <begin position="101"/>
        <end position="111"/>
    </location>
</feature>
<dbReference type="OrthoDB" id="8777603at2"/>
<dbReference type="RefSeq" id="WP_072784136.1">
    <property type="nucleotide sequence ID" value="NZ_FRCX01000004.1"/>
</dbReference>
<dbReference type="EMBL" id="FRCX01000004">
    <property type="protein sequence ID" value="SHN09417.1"/>
    <property type="molecule type" value="Genomic_DNA"/>
</dbReference>
<feature type="compositionally biased region" description="Low complexity" evidence="1">
    <location>
        <begin position="77"/>
        <end position="89"/>
    </location>
</feature>
<accession>A0A1M7NZA2</accession>
<gene>
    <name evidence="2" type="ORF">SAMN05192549_104273</name>
</gene>
<protein>
    <submittedName>
        <fullName evidence="2">Uncharacterized protein</fullName>
    </submittedName>
</protein>
<feature type="compositionally biased region" description="Polar residues" evidence="1">
    <location>
        <begin position="46"/>
        <end position="56"/>
    </location>
</feature>
<evidence type="ECO:0000313" key="2">
    <source>
        <dbReference type="EMBL" id="SHN09417.1"/>
    </source>
</evidence>
<dbReference type="STRING" id="551987.SAMN05192549_104273"/>
<keyword evidence="3" id="KW-1185">Reference proteome</keyword>
<feature type="compositionally biased region" description="Basic and acidic residues" evidence="1">
    <location>
        <begin position="61"/>
        <end position="76"/>
    </location>
</feature>
<reference evidence="3" key="1">
    <citation type="submission" date="2016-11" db="EMBL/GenBank/DDBJ databases">
        <authorList>
            <person name="Varghese N."/>
            <person name="Submissions S."/>
        </authorList>
    </citation>
    <scope>NUCLEOTIDE SEQUENCE [LARGE SCALE GENOMIC DNA]</scope>
    <source>
        <strain evidence="3">Sac-22</strain>
    </source>
</reference>
<dbReference type="Proteomes" id="UP000184339">
    <property type="component" value="Unassembled WGS sequence"/>
</dbReference>